<reference evidence="2 3" key="1">
    <citation type="submission" date="2021-06" db="EMBL/GenBank/DDBJ databases">
        <title>Caerostris extrusa draft genome.</title>
        <authorList>
            <person name="Kono N."/>
            <person name="Arakawa K."/>
        </authorList>
    </citation>
    <scope>NUCLEOTIDE SEQUENCE [LARGE SCALE GENOMIC DNA]</scope>
</reference>
<dbReference type="AlphaFoldDB" id="A0AAV4TFJ4"/>
<dbReference type="EMBL" id="BPLR01011234">
    <property type="protein sequence ID" value="GIY45090.1"/>
    <property type="molecule type" value="Genomic_DNA"/>
</dbReference>
<protein>
    <submittedName>
        <fullName evidence="2">Uncharacterized protein</fullName>
    </submittedName>
</protein>
<dbReference type="Proteomes" id="UP001054945">
    <property type="component" value="Unassembled WGS sequence"/>
</dbReference>
<evidence type="ECO:0000256" key="1">
    <source>
        <dbReference type="SAM" id="MobiDB-lite"/>
    </source>
</evidence>
<accession>A0AAV4TFJ4</accession>
<organism evidence="2 3">
    <name type="scientific">Caerostris extrusa</name>
    <name type="common">Bark spider</name>
    <name type="synonym">Caerostris bankana</name>
    <dbReference type="NCBI Taxonomy" id="172846"/>
    <lineage>
        <taxon>Eukaryota</taxon>
        <taxon>Metazoa</taxon>
        <taxon>Ecdysozoa</taxon>
        <taxon>Arthropoda</taxon>
        <taxon>Chelicerata</taxon>
        <taxon>Arachnida</taxon>
        <taxon>Araneae</taxon>
        <taxon>Araneomorphae</taxon>
        <taxon>Entelegynae</taxon>
        <taxon>Araneoidea</taxon>
        <taxon>Araneidae</taxon>
        <taxon>Caerostris</taxon>
    </lineage>
</organism>
<feature type="region of interest" description="Disordered" evidence="1">
    <location>
        <begin position="1"/>
        <end position="27"/>
    </location>
</feature>
<name>A0AAV4TFJ4_CAEEX</name>
<evidence type="ECO:0000313" key="2">
    <source>
        <dbReference type="EMBL" id="GIY45090.1"/>
    </source>
</evidence>
<proteinExistence type="predicted"/>
<comment type="caution">
    <text evidence="2">The sequence shown here is derived from an EMBL/GenBank/DDBJ whole genome shotgun (WGS) entry which is preliminary data.</text>
</comment>
<keyword evidence="3" id="KW-1185">Reference proteome</keyword>
<feature type="compositionally biased region" description="Basic and acidic residues" evidence="1">
    <location>
        <begin position="1"/>
        <end position="10"/>
    </location>
</feature>
<gene>
    <name evidence="2" type="ORF">CEXT_267101</name>
</gene>
<evidence type="ECO:0000313" key="3">
    <source>
        <dbReference type="Proteomes" id="UP001054945"/>
    </source>
</evidence>
<sequence length="124" mass="13282">MLKNYSERHSCKAGPKTTGPAGGGKQNELGIKTIIQDWSQNGAKNKTSSQSNTNPKLVSAILFELIIIDNVPPRKSWLPLRAAARSSGREFDSLSNSSRAFLPSSKSVSLLVSDVTGFGNCYPG</sequence>